<dbReference type="InterPro" id="IPR013702">
    <property type="entry name" value="FIST_domain_N"/>
</dbReference>
<protein>
    <recommendedName>
        <fullName evidence="6">GfdT</fullName>
    </recommendedName>
</protein>
<dbReference type="PANTHER" id="PTHR40252:SF2">
    <property type="entry name" value="BLR0328 PROTEIN"/>
    <property type="match status" value="1"/>
</dbReference>
<dbReference type="AlphaFoldDB" id="A0AAD3NVU3"/>
<name>A0AAD3NVU3_9RHOB</name>
<feature type="domain" description="FIST C-domain" evidence="3">
    <location>
        <begin position="255"/>
        <end position="382"/>
    </location>
</feature>
<dbReference type="Pfam" id="PF08495">
    <property type="entry name" value="FIST"/>
    <property type="match status" value="1"/>
</dbReference>
<dbReference type="SMART" id="SM00897">
    <property type="entry name" value="FIST"/>
    <property type="match status" value="1"/>
</dbReference>
<dbReference type="EMBL" id="BSFH01000008">
    <property type="protein sequence ID" value="GLK62902.1"/>
    <property type="molecule type" value="Genomic_DNA"/>
</dbReference>
<evidence type="ECO:0008006" key="6">
    <source>
        <dbReference type="Google" id="ProtNLM"/>
    </source>
</evidence>
<reference evidence="4" key="1">
    <citation type="journal article" date="2014" name="Int. J. Syst. Evol. Microbiol.">
        <title>Complete genome sequence of Corynebacterium casei LMG S-19264T (=DSM 44701T), isolated from a smear-ripened cheese.</title>
        <authorList>
            <consortium name="US DOE Joint Genome Institute (JGI-PGF)"/>
            <person name="Walter F."/>
            <person name="Albersmeier A."/>
            <person name="Kalinowski J."/>
            <person name="Ruckert C."/>
        </authorList>
    </citation>
    <scope>NUCLEOTIDE SEQUENCE</scope>
    <source>
        <strain evidence="4">VKM B-2222</strain>
    </source>
</reference>
<sequence>MSSASPEPWPGSRGSGENEAADQQVRRPPPAPIAVSEPADGPDTAQRIAAAMAPLKPALVLLFGMPAEGLPALGTALREAMGEGCRVVGCSSVGEIGPQGYCARTVTALGFPSASFRVGVCLLRDQALVPVSEWMATLRSFHADFRPDLRRSSFGVLLADALARQEDVLTATLDAAIPGLPIVGGSSAEGMRFEPTCQMVDGVAHPGAALFLLIETDLVATEVSFQHFSPTDRRAVVTAADRHSRVIQQLNDEPAAQEYARLAGIPVEALTPTEFARHPLLLKTGRRHHVRAIRAVTPEGGLQLLSGIEAGHILTIGQAMDMTRGFAETLDALPRPPLMVLGFDCVLRRLALERAGMDKEMSELFARYRVAGFNTYGEQYSGMHVNQTFVGMALMPPAPS</sequence>
<dbReference type="InterPro" id="IPR019494">
    <property type="entry name" value="FIST_C"/>
</dbReference>
<evidence type="ECO:0000259" key="2">
    <source>
        <dbReference type="SMART" id="SM00897"/>
    </source>
</evidence>
<dbReference type="RefSeq" id="WP_010397696.1">
    <property type="nucleotide sequence ID" value="NZ_BSFH01000008.1"/>
</dbReference>
<comment type="caution">
    <text evidence="4">The sequence shown here is derived from an EMBL/GenBank/DDBJ whole genome shotgun (WGS) entry which is preliminary data.</text>
</comment>
<evidence type="ECO:0000313" key="5">
    <source>
        <dbReference type="Proteomes" id="UP001143349"/>
    </source>
</evidence>
<proteinExistence type="predicted"/>
<gene>
    <name evidence="4" type="ORF">GCM10017635_03710</name>
</gene>
<dbReference type="PANTHER" id="PTHR40252">
    <property type="entry name" value="BLR0328 PROTEIN"/>
    <property type="match status" value="1"/>
</dbReference>
<accession>A0AAD3NVU3</accession>
<dbReference type="SMART" id="SM01204">
    <property type="entry name" value="FIST_C"/>
    <property type="match status" value="1"/>
</dbReference>
<feature type="region of interest" description="Disordered" evidence="1">
    <location>
        <begin position="1"/>
        <end position="42"/>
    </location>
</feature>
<dbReference type="Pfam" id="PF10442">
    <property type="entry name" value="FIST_C"/>
    <property type="match status" value="1"/>
</dbReference>
<feature type="domain" description="FIST" evidence="2">
    <location>
        <begin position="56"/>
        <end position="254"/>
    </location>
</feature>
<reference evidence="4" key="2">
    <citation type="submission" date="2023-01" db="EMBL/GenBank/DDBJ databases">
        <authorList>
            <person name="Sun Q."/>
            <person name="Evtushenko L."/>
        </authorList>
    </citation>
    <scope>NUCLEOTIDE SEQUENCE</scope>
    <source>
        <strain evidence="4">VKM B-2222</strain>
    </source>
</reference>
<dbReference type="Proteomes" id="UP001143349">
    <property type="component" value="Unassembled WGS sequence"/>
</dbReference>
<evidence type="ECO:0000259" key="3">
    <source>
        <dbReference type="SMART" id="SM01204"/>
    </source>
</evidence>
<organism evidence="4 5">
    <name type="scientific">Paracoccus kondratievae</name>
    <dbReference type="NCBI Taxonomy" id="135740"/>
    <lineage>
        <taxon>Bacteria</taxon>
        <taxon>Pseudomonadati</taxon>
        <taxon>Pseudomonadota</taxon>
        <taxon>Alphaproteobacteria</taxon>
        <taxon>Rhodobacterales</taxon>
        <taxon>Paracoccaceae</taxon>
        <taxon>Paracoccus</taxon>
    </lineage>
</organism>
<keyword evidence="5" id="KW-1185">Reference proteome</keyword>
<evidence type="ECO:0000256" key="1">
    <source>
        <dbReference type="SAM" id="MobiDB-lite"/>
    </source>
</evidence>
<evidence type="ECO:0000313" key="4">
    <source>
        <dbReference type="EMBL" id="GLK62902.1"/>
    </source>
</evidence>